<dbReference type="GO" id="GO:0005886">
    <property type="term" value="C:plasma membrane"/>
    <property type="evidence" value="ECO:0007669"/>
    <property type="project" value="TreeGrafter"/>
</dbReference>
<sequence>MQGKGPGTLASKAQDQVMMEINEIEVDSYELQHKVYAKKVRGKFRNLRWAVAGVLLSIYFIVPWLKIGGRHPILFDIPGRKFYVLGSVYWPQDVFYLALLLIVLTGVLFIFTAVAGRLWCGYACPQSVFTDIFISIERFLEGDALRRQRLDDGSWGAVKIGKKVSKHVVWLAISFWVAFTFVAYFIAAEVLLERIITGTLTWSNIFWLLFFTASVYAFCALWRELICLVPCPYGRFQSALIDADSLVIGYDAKRGEPRGHKLRGDNKESNKEKLGDCIDCSLCVQVCPTGIDIRNGLQCECIGCALCIDACNAVMCKIGRPKGLIRYTSMRALAGGETKVIRPRVIVYTICIVLLFGFFAYKLHSRIPLEMQILRDRTALYIKGADGSITNVYTLRVTNMDIDDHKYKVSTADLDGQLKVRLSMGANPITVKSGEVYEGLLVLTSEKVVEQKINHLNFIVESVGDKALQATRDATFVMP</sequence>
<keyword evidence="2" id="KW-0004">4Fe-4S</keyword>
<feature type="transmembrane region" description="Helical" evidence="7">
    <location>
        <begin position="345"/>
        <end position="363"/>
    </location>
</feature>
<keyword evidence="1" id="KW-0813">Transport</keyword>
<proteinExistence type="predicted"/>
<evidence type="ECO:0000313" key="9">
    <source>
        <dbReference type="EMBL" id="VAV84003.1"/>
    </source>
</evidence>
<keyword evidence="4" id="KW-0249">Electron transport</keyword>
<evidence type="ECO:0000256" key="7">
    <source>
        <dbReference type="SAM" id="Phobius"/>
    </source>
</evidence>
<keyword evidence="7" id="KW-0472">Membrane</keyword>
<dbReference type="PROSITE" id="PS51379">
    <property type="entry name" value="4FE4S_FER_2"/>
    <property type="match status" value="1"/>
</dbReference>
<dbReference type="Gene3D" id="2.60.40.10">
    <property type="entry name" value="Immunoglobulins"/>
    <property type="match status" value="1"/>
</dbReference>
<keyword evidence="5" id="KW-0408">Iron</keyword>
<dbReference type="PROSITE" id="PS00198">
    <property type="entry name" value="4FE4S_FER_1"/>
    <property type="match status" value="1"/>
</dbReference>
<name>A0A3B0RH76_9ZZZZ</name>
<evidence type="ECO:0000256" key="5">
    <source>
        <dbReference type="ARBA" id="ARBA00023004"/>
    </source>
</evidence>
<dbReference type="InterPro" id="IPR017900">
    <property type="entry name" value="4Fe4S_Fe_S_CS"/>
</dbReference>
<dbReference type="GO" id="GO:0046872">
    <property type="term" value="F:metal ion binding"/>
    <property type="evidence" value="ECO:0007669"/>
    <property type="project" value="UniProtKB-KW"/>
</dbReference>
<dbReference type="Pfam" id="PF13746">
    <property type="entry name" value="Fer4_18"/>
    <property type="match status" value="1"/>
</dbReference>
<keyword evidence="6" id="KW-0411">Iron-sulfur</keyword>
<dbReference type="Pfam" id="PF12801">
    <property type="entry name" value="Fer4_5"/>
    <property type="match status" value="1"/>
</dbReference>
<evidence type="ECO:0000259" key="8">
    <source>
        <dbReference type="PROSITE" id="PS51379"/>
    </source>
</evidence>
<dbReference type="NCBIfam" id="TIGR02745">
    <property type="entry name" value="ccoG_rdxA_fixG"/>
    <property type="match status" value="1"/>
</dbReference>
<gene>
    <name evidence="9" type="ORF">MNBD_DELTA01-461</name>
</gene>
<dbReference type="InterPro" id="IPR014116">
    <property type="entry name" value="Cyt_c_oxidase_cbb3_FixG"/>
</dbReference>
<dbReference type="PANTHER" id="PTHR30176">
    <property type="entry name" value="FERREDOXIN-TYPE PROTEIN NAPH"/>
    <property type="match status" value="1"/>
</dbReference>
<feature type="transmembrane region" description="Helical" evidence="7">
    <location>
        <begin position="204"/>
        <end position="222"/>
    </location>
</feature>
<evidence type="ECO:0000256" key="4">
    <source>
        <dbReference type="ARBA" id="ARBA00022982"/>
    </source>
</evidence>
<keyword evidence="7" id="KW-0812">Transmembrane</keyword>
<organism evidence="9">
    <name type="scientific">hydrothermal vent metagenome</name>
    <dbReference type="NCBI Taxonomy" id="652676"/>
    <lineage>
        <taxon>unclassified sequences</taxon>
        <taxon>metagenomes</taxon>
        <taxon>ecological metagenomes</taxon>
    </lineage>
</organism>
<dbReference type="Pfam" id="PF11614">
    <property type="entry name" value="FixG_C"/>
    <property type="match status" value="1"/>
</dbReference>
<evidence type="ECO:0000256" key="1">
    <source>
        <dbReference type="ARBA" id="ARBA00022448"/>
    </source>
</evidence>
<evidence type="ECO:0000256" key="2">
    <source>
        <dbReference type="ARBA" id="ARBA00022485"/>
    </source>
</evidence>
<dbReference type="InterPro" id="IPR013783">
    <property type="entry name" value="Ig-like_fold"/>
</dbReference>
<feature type="domain" description="4Fe-4S ferredoxin-type" evidence="8">
    <location>
        <begin position="265"/>
        <end position="296"/>
    </location>
</feature>
<dbReference type="InterPro" id="IPR032879">
    <property type="entry name" value="FixG_C"/>
</dbReference>
<feature type="transmembrane region" description="Helical" evidence="7">
    <location>
        <begin position="94"/>
        <end position="115"/>
    </location>
</feature>
<dbReference type="GO" id="GO:0051539">
    <property type="term" value="F:4 iron, 4 sulfur cluster binding"/>
    <property type="evidence" value="ECO:0007669"/>
    <property type="project" value="UniProtKB-KW"/>
</dbReference>
<dbReference type="InterPro" id="IPR017896">
    <property type="entry name" value="4Fe4S_Fe-S-bd"/>
</dbReference>
<dbReference type="EMBL" id="UOEA01000059">
    <property type="protein sequence ID" value="VAV84003.1"/>
    <property type="molecule type" value="Genomic_DNA"/>
</dbReference>
<dbReference type="InterPro" id="IPR051684">
    <property type="entry name" value="Electron_Trans/Redox"/>
</dbReference>
<protein>
    <submittedName>
        <fullName evidence="9">Type cbb3 cytochrome oxidase biogenesis protein CcoG, involved in Cu oxidation</fullName>
    </submittedName>
</protein>
<evidence type="ECO:0000256" key="3">
    <source>
        <dbReference type="ARBA" id="ARBA00022723"/>
    </source>
</evidence>
<keyword evidence="3" id="KW-0479">Metal-binding</keyword>
<keyword evidence="7" id="KW-1133">Transmembrane helix</keyword>
<dbReference type="PANTHER" id="PTHR30176:SF3">
    <property type="entry name" value="FERREDOXIN-TYPE PROTEIN NAPH"/>
    <property type="match status" value="1"/>
</dbReference>
<feature type="transmembrane region" description="Helical" evidence="7">
    <location>
        <begin position="168"/>
        <end position="192"/>
    </location>
</feature>
<dbReference type="AlphaFoldDB" id="A0A3B0RH76"/>
<dbReference type="SUPFAM" id="SSF54862">
    <property type="entry name" value="4Fe-4S ferredoxins"/>
    <property type="match status" value="1"/>
</dbReference>
<feature type="transmembrane region" description="Helical" evidence="7">
    <location>
        <begin position="47"/>
        <end position="65"/>
    </location>
</feature>
<reference evidence="9" key="1">
    <citation type="submission" date="2018-06" db="EMBL/GenBank/DDBJ databases">
        <authorList>
            <person name="Zhirakovskaya E."/>
        </authorList>
    </citation>
    <scope>NUCLEOTIDE SEQUENCE</scope>
</reference>
<accession>A0A3B0RH76</accession>
<evidence type="ECO:0000256" key="6">
    <source>
        <dbReference type="ARBA" id="ARBA00023014"/>
    </source>
</evidence>